<organism evidence="1 2">
    <name type="scientific">Candidatus Anaerobiospirillum pullicola</name>
    <dbReference type="NCBI Taxonomy" id="2838451"/>
    <lineage>
        <taxon>Bacteria</taxon>
        <taxon>Pseudomonadati</taxon>
        <taxon>Pseudomonadota</taxon>
        <taxon>Gammaproteobacteria</taxon>
        <taxon>Aeromonadales</taxon>
        <taxon>Succinivibrionaceae</taxon>
        <taxon>Anaerobiospirillum</taxon>
    </lineage>
</organism>
<protein>
    <submittedName>
        <fullName evidence="1">Uncharacterized protein</fullName>
    </submittedName>
</protein>
<reference evidence="1" key="2">
    <citation type="submission" date="2021-04" db="EMBL/GenBank/DDBJ databases">
        <authorList>
            <person name="Gilroy R."/>
        </authorList>
    </citation>
    <scope>NUCLEOTIDE SEQUENCE</scope>
    <source>
        <strain evidence="1">378</strain>
    </source>
</reference>
<evidence type="ECO:0000313" key="1">
    <source>
        <dbReference type="EMBL" id="MBU3843569.1"/>
    </source>
</evidence>
<dbReference type="EMBL" id="JAHLFE010000031">
    <property type="protein sequence ID" value="MBU3843569.1"/>
    <property type="molecule type" value="Genomic_DNA"/>
</dbReference>
<comment type="caution">
    <text evidence="1">The sequence shown here is derived from an EMBL/GenBank/DDBJ whole genome shotgun (WGS) entry which is preliminary data.</text>
</comment>
<proteinExistence type="predicted"/>
<accession>A0A948WZ04</accession>
<dbReference type="AlphaFoldDB" id="A0A948WZ04"/>
<dbReference type="Proteomes" id="UP000733611">
    <property type="component" value="Unassembled WGS sequence"/>
</dbReference>
<name>A0A948WZ04_9GAMM</name>
<gene>
    <name evidence="1" type="ORF">H9847_01660</name>
</gene>
<reference evidence="1" key="1">
    <citation type="journal article" date="2021" name="PeerJ">
        <title>Extensive microbial diversity within the chicken gut microbiome revealed by metagenomics and culture.</title>
        <authorList>
            <person name="Gilroy R."/>
            <person name="Ravi A."/>
            <person name="Getino M."/>
            <person name="Pursley I."/>
            <person name="Horton D.L."/>
            <person name="Alikhan N.F."/>
            <person name="Baker D."/>
            <person name="Gharbi K."/>
            <person name="Hall N."/>
            <person name="Watson M."/>
            <person name="Adriaenssens E.M."/>
            <person name="Foster-Nyarko E."/>
            <person name="Jarju S."/>
            <person name="Secka A."/>
            <person name="Antonio M."/>
            <person name="Oren A."/>
            <person name="Chaudhuri R.R."/>
            <person name="La Ragione R."/>
            <person name="Hildebrand F."/>
            <person name="Pallen M.J."/>
        </authorList>
    </citation>
    <scope>NUCLEOTIDE SEQUENCE</scope>
    <source>
        <strain evidence="1">378</strain>
    </source>
</reference>
<evidence type="ECO:0000313" key="2">
    <source>
        <dbReference type="Proteomes" id="UP000733611"/>
    </source>
</evidence>
<sequence length="71" mass="7410">MPLPQGTPTHRDAHCPYSCYVVLCAARDHSLRSGVNQTLVLARAAAAGLLNTVLTATATATTTTTTTTPRT</sequence>